<feature type="region of interest" description="Disordered" evidence="1">
    <location>
        <begin position="26"/>
        <end position="45"/>
    </location>
</feature>
<feature type="domain" description="HTH cro/C1-type" evidence="2">
    <location>
        <begin position="61"/>
        <end position="95"/>
    </location>
</feature>
<dbReference type="InterPro" id="IPR001387">
    <property type="entry name" value="Cro/C1-type_HTH"/>
</dbReference>
<proteinExistence type="predicted"/>
<evidence type="ECO:0000256" key="1">
    <source>
        <dbReference type="SAM" id="MobiDB-lite"/>
    </source>
</evidence>
<dbReference type="InterPro" id="IPR010982">
    <property type="entry name" value="Lambda_DNA-bd_dom_sf"/>
</dbReference>
<name>A0ABY5VUV3_9ACTN</name>
<dbReference type="SUPFAM" id="SSF47413">
    <property type="entry name" value="lambda repressor-like DNA-binding domains"/>
    <property type="match status" value="1"/>
</dbReference>
<reference evidence="3" key="2">
    <citation type="submission" date="2022-09" db="EMBL/GenBank/DDBJ databases">
        <title>Biosynthetic gene clusters of Dactylosporangioum fulvum.</title>
        <authorList>
            <person name="Caradec T."/>
        </authorList>
    </citation>
    <scope>NUCLEOTIDE SEQUENCE</scope>
    <source>
        <strain evidence="3">NRRL B-16292</strain>
    </source>
</reference>
<evidence type="ECO:0000259" key="2">
    <source>
        <dbReference type="PROSITE" id="PS50943"/>
    </source>
</evidence>
<gene>
    <name evidence="3" type="ORF">Dfulv_41745</name>
</gene>
<organism evidence="3 4">
    <name type="scientific">Dactylosporangium fulvum</name>
    <dbReference type="NCBI Taxonomy" id="53359"/>
    <lineage>
        <taxon>Bacteria</taxon>
        <taxon>Bacillati</taxon>
        <taxon>Actinomycetota</taxon>
        <taxon>Actinomycetes</taxon>
        <taxon>Micromonosporales</taxon>
        <taxon>Micromonosporaceae</taxon>
        <taxon>Dactylosporangium</taxon>
    </lineage>
</organism>
<keyword evidence="4" id="KW-1185">Reference proteome</keyword>
<protein>
    <recommendedName>
        <fullName evidence="2">HTH cro/C1-type domain-containing protein</fullName>
    </recommendedName>
</protein>
<dbReference type="Gene3D" id="1.10.260.40">
    <property type="entry name" value="lambda repressor-like DNA-binding domains"/>
    <property type="match status" value="1"/>
</dbReference>
<dbReference type="PROSITE" id="PS50943">
    <property type="entry name" value="HTH_CROC1"/>
    <property type="match status" value="1"/>
</dbReference>
<evidence type="ECO:0000313" key="4">
    <source>
        <dbReference type="Proteomes" id="UP001059617"/>
    </source>
</evidence>
<evidence type="ECO:0000313" key="3">
    <source>
        <dbReference type="EMBL" id="UWP81578.1"/>
    </source>
</evidence>
<accession>A0ABY5VUV3</accession>
<dbReference type="Proteomes" id="UP001059617">
    <property type="component" value="Chromosome"/>
</dbReference>
<reference evidence="3" key="1">
    <citation type="submission" date="2021-04" db="EMBL/GenBank/DDBJ databases">
        <authorList>
            <person name="Hartkoorn R.C."/>
            <person name="Beaudoing E."/>
            <person name="Hot D."/>
        </authorList>
    </citation>
    <scope>NUCLEOTIDE SEQUENCE</scope>
    <source>
        <strain evidence="3">NRRL B-16292</strain>
    </source>
</reference>
<dbReference type="EMBL" id="CP073720">
    <property type="protein sequence ID" value="UWP81578.1"/>
    <property type="molecule type" value="Genomic_DNA"/>
</dbReference>
<dbReference type="RefSeq" id="WP_259859344.1">
    <property type="nucleotide sequence ID" value="NZ_BAAAST010000034.1"/>
</dbReference>
<sequence length="126" mass="14394">MLLRLIYLVFCRIVGWLALLWQCGQRSGDPGPAPRERRPAPAAPEADLADRMCAALGRSTVTRHELSRYERGVRRPRRRALEVLAVCLDVPLQDLQRTSAERLQRWRATIMSTDASLDRWSPTTAR</sequence>